<proteinExistence type="predicted"/>
<gene>
    <name evidence="2" type="ORF">M378DRAFT_1051565</name>
</gene>
<dbReference type="AlphaFoldDB" id="A0A0C2WFA5"/>
<dbReference type="InParanoid" id="A0A0C2WFA5"/>
<name>A0A0C2WFA5_AMAMK</name>
<dbReference type="STRING" id="946122.A0A0C2WFA5"/>
<organism evidence="2 3">
    <name type="scientific">Amanita muscaria (strain Koide BX008)</name>
    <dbReference type="NCBI Taxonomy" id="946122"/>
    <lineage>
        <taxon>Eukaryota</taxon>
        <taxon>Fungi</taxon>
        <taxon>Dikarya</taxon>
        <taxon>Basidiomycota</taxon>
        <taxon>Agaricomycotina</taxon>
        <taxon>Agaricomycetes</taxon>
        <taxon>Agaricomycetidae</taxon>
        <taxon>Agaricales</taxon>
        <taxon>Pluteineae</taxon>
        <taxon>Amanitaceae</taxon>
        <taxon>Amanita</taxon>
    </lineage>
</organism>
<feature type="compositionally biased region" description="Basic and acidic residues" evidence="1">
    <location>
        <begin position="1"/>
        <end position="15"/>
    </location>
</feature>
<evidence type="ECO:0000256" key="1">
    <source>
        <dbReference type="SAM" id="MobiDB-lite"/>
    </source>
</evidence>
<accession>A0A0C2WFA5</accession>
<evidence type="ECO:0000313" key="2">
    <source>
        <dbReference type="EMBL" id="KIL54808.1"/>
    </source>
</evidence>
<dbReference type="HOGENOM" id="CLU_007337_1_1_1"/>
<evidence type="ECO:0000313" key="3">
    <source>
        <dbReference type="Proteomes" id="UP000054549"/>
    </source>
</evidence>
<keyword evidence="3" id="KW-1185">Reference proteome</keyword>
<reference evidence="2 3" key="1">
    <citation type="submission" date="2014-04" db="EMBL/GenBank/DDBJ databases">
        <title>Evolutionary Origins and Diversification of the Mycorrhizal Mutualists.</title>
        <authorList>
            <consortium name="DOE Joint Genome Institute"/>
            <consortium name="Mycorrhizal Genomics Consortium"/>
            <person name="Kohler A."/>
            <person name="Kuo A."/>
            <person name="Nagy L.G."/>
            <person name="Floudas D."/>
            <person name="Copeland A."/>
            <person name="Barry K.W."/>
            <person name="Cichocki N."/>
            <person name="Veneault-Fourrey C."/>
            <person name="LaButti K."/>
            <person name="Lindquist E.A."/>
            <person name="Lipzen A."/>
            <person name="Lundell T."/>
            <person name="Morin E."/>
            <person name="Murat C."/>
            <person name="Riley R."/>
            <person name="Ohm R."/>
            <person name="Sun H."/>
            <person name="Tunlid A."/>
            <person name="Henrissat B."/>
            <person name="Grigoriev I.V."/>
            <person name="Hibbett D.S."/>
            <person name="Martin F."/>
        </authorList>
    </citation>
    <scope>NUCLEOTIDE SEQUENCE [LARGE SCALE GENOMIC DNA]</scope>
    <source>
        <strain evidence="2 3">Koide BX008</strain>
    </source>
</reference>
<protein>
    <submittedName>
        <fullName evidence="2">Uncharacterized protein</fullName>
    </submittedName>
</protein>
<dbReference type="OrthoDB" id="2669721at2759"/>
<feature type="compositionally biased region" description="Acidic residues" evidence="1">
    <location>
        <begin position="124"/>
        <end position="138"/>
    </location>
</feature>
<feature type="non-terminal residue" evidence="2">
    <location>
        <position position="603"/>
    </location>
</feature>
<dbReference type="Proteomes" id="UP000054549">
    <property type="component" value="Unassembled WGS sequence"/>
</dbReference>
<dbReference type="Pfam" id="PF02992">
    <property type="entry name" value="Transposase_21"/>
    <property type="match status" value="1"/>
</dbReference>
<dbReference type="EMBL" id="KN818628">
    <property type="protein sequence ID" value="KIL54808.1"/>
    <property type="molecule type" value="Genomic_DNA"/>
</dbReference>
<feature type="region of interest" description="Disordered" evidence="1">
    <location>
        <begin position="1"/>
        <end position="154"/>
    </location>
</feature>
<dbReference type="InterPro" id="IPR004242">
    <property type="entry name" value="Transposase_21"/>
</dbReference>
<sequence>MEPPRRNPPLEDSQRRATRRKYNLQQEQSNLDEFLQQRGTSVPRVNLKRPRLENVPGSAASARVGISGHAQASAGQEPPFGTPVVDSGTPVDLSEPIPIEGDSPPHSGVEGQPHELNTPPSEPPSEEENEQPPNDDESAERPTGQLPQISGLSGTSTLGLLEQEMQLILSELFGLESDIDDIETTAKFIELLRNAKLEDSNMAKEDVARLRCATSEFPFDVYDPDFLFALRSFFACNNASQETYNSFRAAALARHPEDEFLSYDQVKRRIEEISGVVPITHDMCVNSCCAFTGPFKGYSECMICGEPRYEHKPGLRGRRNQQCPRRQFHTIPIGPVLQALYRSPENALKMHHRKERTADLRSRVHANGGKIKIDVYDDIYVGSDYIKAVLDGRIKDDDILLQISVDGAQLFRNKASDCWMYIYVIHNLPPNLRYKKRFVIPGGFIPGPQKPKHLTSFLFPGLFHLSALQIEGLSIWDTSRSLRMEKVTPFLAFVTADSPAMASVSGMVGHQGKYGCRLHCGLPGRRRHGEGHYYPVMLKPTNFAVEGCDHDDVSFKDLYNHRSYIPQRYHTNLRRICQSINPNQYKDNHLDTGLCGPTTFSGL</sequence>